<accession>A0AAQ4DFB6</accession>
<keyword evidence="2" id="KW-1185">Reference proteome</keyword>
<reference evidence="1 2" key="1">
    <citation type="journal article" date="2023" name="Arcadia Sci">
        <title>De novo assembly of a long-read Amblyomma americanum tick genome.</title>
        <authorList>
            <person name="Chou S."/>
            <person name="Poskanzer K.E."/>
            <person name="Rollins M."/>
            <person name="Thuy-Boun P.S."/>
        </authorList>
    </citation>
    <scope>NUCLEOTIDE SEQUENCE [LARGE SCALE GENOMIC DNA]</scope>
    <source>
        <strain evidence="1">F_SG_1</strain>
        <tissue evidence="1">Salivary glands</tissue>
    </source>
</reference>
<organism evidence="1 2">
    <name type="scientific">Amblyomma americanum</name>
    <name type="common">Lone star tick</name>
    <dbReference type="NCBI Taxonomy" id="6943"/>
    <lineage>
        <taxon>Eukaryota</taxon>
        <taxon>Metazoa</taxon>
        <taxon>Ecdysozoa</taxon>
        <taxon>Arthropoda</taxon>
        <taxon>Chelicerata</taxon>
        <taxon>Arachnida</taxon>
        <taxon>Acari</taxon>
        <taxon>Parasitiformes</taxon>
        <taxon>Ixodida</taxon>
        <taxon>Ixodoidea</taxon>
        <taxon>Ixodidae</taxon>
        <taxon>Amblyomminae</taxon>
        <taxon>Amblyomma</taxon>
    </lineage>
</organism>
<proteinExistence type="predicted"/>
<name>A0AAQ4DFB6_AMBAM</name>
<protein>
    <submittedName>
        <fullName evidence="1">Uncharacterized protein</fullName>
    </submittedName>
</protein>
<dbReference type="EMBL" id="JARKHS020031457">
    <property type="protein sequence ID" value="KAK8761156.1"/>
    <property type="molecule type" value="Genomic_DNA"/>
</dbReference>
<evidence type="ECO:0000313" key="1">
    <source>
        <dbReference type="EMBL" id="KAK8761156.1"/>
    </source>
</evidence>
<gene>
    <name evidence="1" type="ORF">V5799_027571</name>
</gene>
<evidence type="ECO:0000313" key="2">
    <source>
        <dbReference type="Proteomes" id="UP001321473"/>
    </source>
</evidence>
<sequence>MCLPLAADLHSSQLLWASSRLHLSRDAWYTVRPVLALKSHHRSGVACCRTPEWKTGLKEGNYLSYQCTCPDKPESPSAAVACGICCILRPVSQWLNEPLSLNMSGGRATKVYWCMLNIQAG</sequence>
<comment type="caution">
    <text evidence="1">The sequence shown here is derived from an EMBL/GenBank/DDBJ whole genome shotgun (WGS) entry which is preliminary data.</text>
</comment>
<dbReference type="AlphaFoldDB" id="A0AAQ4DFB6"/>
<dbReference type="Proteomes" id="UP001321473">
    <property type="component" value="Unassembled WGS sequence"/>
</dbReference>